<gene>
    <name evidence="1" type="ORF">METZ01_LOCUS136176</name>
</gene>
<dbReference type="AlphaFoldDB" id="A0A381Z348"/>
<sequence>MTECNPLIFSEIPVTFKYLTQNNLMSANYADIIYFK</sequence>
<accession>A0A381Z348</accession>
<protein>
    <submittedName>
        <fullName evidence="1">Uncharacterized protein</fullName>
    </submittedName>
</protein>
<proteinExistence type="predicted"/>
<reference evidence="1" key="1">
    <citation type="submission" date="2018-05" db="EMBL/GenBank/DDBJ databases">
        <authorList>
            <person name="Lanie J.A."/>
            <person name="Ng W.-L."/>
            <person name="Kazmierczak K.M."/>
            <person name="Andrzejewski T.M."/>
            <person name="Davidsen T.M."/>
            <person name="Wayne K.J."/>
            <person name="Tettelin H."/>
            <person name="Glass J.I."/>
            <person name="Rusch D."/>
            <person name="Podicherti R."/>
            <person name="Tsui H.-C.T."/>
            <person name="Winkler M.E."/>
        </authorList>
    </citation>
    <scope>NUCLEOTIDE SEQUENCE</scope>
</reference>
<name>A0A381Z348_9ZZZZ</name>
<organism evidence="1">
    <name type="scientific">marine metagenome</name>
    <dbReference type="NCBI Taxonomy" id="408172"/>
    <lineage>
        <taxon>unclassified sequences</taxon>
        <taxon>metagenomes</taxon>
        <taxon>ecological metagenomes</taxon>
    </lineage>
</organism>
<dbReference type="EMBL" id="UINC01019660">
    <property type="protein sequence ID" value="SVA83322.1"/>
    <property type="molecule type" value="Genomic_DNA"/>
</dbReference>
<evidence type="ECO:0000313" key="1">
    <source>
        <dbReference type="EMBL" id="SVA83322.1"/>
    </source>
</evidence>